<dbReference type="AlphaFoldDB" id="A0AAV5STM2"/>
<evidence type="ECO:0000256" key="1">
    <source>
        <dbReference type="SAM" id="SignalP"/>
    </source>
</evidence>
<keyword evidence="3" id="KW-1185">Reference proteome</keyword>
<organism evidence="2 3">
    <name type="scientific">Pristionchus entomophagus</name>
    <dbReference type="NCBI Taxonomy" id="358040"/>
    <lineage>
        <taxon>Eukaryota</taxon>
        <taxon>Metazoa</taxon>
        <taxon>Ecdysozoa</taxon>
        <taxon>Nematoda</taxon>
        <taxon>Chromadorea</taxon>
        <taxon>Rhabditida</taxon>
        <taxon>Rhabditina</taxon>
        <taxon>Diplogasteromorpha</taxon>
        <taxon>Diplogasteroidea</taxon>
        <taxon>Neodiplogasteridae</taxon>
        <taxon>Pristionchus</taxon>
    </lineage>
</organism>
<comment type="caution">
    <text evidence="2">The sequence shown here is derived from an EMBL/GenBank/DDBJ whole genome shotgun (WGS) entry which is preliminary data.</text>
</comment>
<keyword evidence="1" id="KW-0732">Signal</keyword>
<proteinExistence type="predicted"/>
<gene>
    <name evidence="2" type="ORF">PENTCL1PPCAC_8399</name>
</gene>
<accession>A0AAV5STM2</accession>
<sequence length="173" mass="20026">MRVCIFLLIFVYCVVGVGNKEITCKVEFASLKTIPVLQDYIDILDPLVDGMFSEDKGKIDLKEIQRGIDEIQAAITASERRLVNEIGMDTLRKIESRGKRLLENLAYIMKQKTPVSRNRPIATFMEECRGEESKPYQLIVAMINEMANFLFLQFENDIFYSKTKLNIVPFMNW</sequence>
<reference evidence="2" key="1">
    <citation type="submission" date="2023-10" db="EMBL/GenBank/DDBJ databases">
        <title>Genome assembly of Pristionchus species.</title>
        <authorList>
            <person name="Yoshida K."/>
            <person name="Sommer R.J."/>
        </authorList>
    </citation>
    <scope>NUCLEOTIDE SEQUENCE</scope>
    <source>
        <strain evidence="2">RS0144</strain>
    </source>
</reference>
<evidence type="ECO:0000313" key="3">
    <source>
        <dbReference type="Proteomes" id="UP001432027"/>
    </source>
</evidence>
<protein>
    <submittedName>
        <fullName evidence="2">Uncharacterized protein</fullName>
    </submittedName>
</protein>
<name>A0AAV5STM2_9BILA</name>
<feature type="chain" id="PRO_5043977806" evidence="1">
    <location>
        <begin position="17"/>
        <end position="173"/>
    </location>
</feature>
<evidence type="ECO:0000313" key="2">
    <source>
        <dbReference type="EMBL" id="GMS86224.1"/>
    </source>
</evidence>
<dbReference type="Proteomes" id="UP001432027">
    <property type="component" value="Unassembled WGS sequence"/>
</dbReference>
<feature type="signal peptide" evidence="1">
    <location>
        <begin position="1"/>
        <end position="16"/>
    </location>
</feature>
<dbReference type="EMBL" id="BTSX01000002">
    <property type="protein sequence ID" value="GMS86224.1"/>
    <property type="molecule type" value="Genomic_DNA"/>
</dbReference>